<sequence length="433" mass="45620">MTRHWEGGRKQQQQQQQQQQRQRRRQQQQRQQWQRQRRRQQQQQQHQCLCVGRGGAVLRGGAARLTREQPHGAPPRGHRGPGVAPGLSEGRVASSHVTSRHVTYERAARRGAYRSSCSSEEEVTSTSSDQLTSGAGPASSSSSSSSWSLCGVVFSSESEEGAECRRRRGARVCTGTVGERGAAPPYCCSSSSGIMASPAPSLGHTAGMGRGAPSAPSLSESLEEEPPLREHWLSSESLAASEELVSARPAASRKRGGASPRGAHSYSSSCGSCNSWRGAARGGAGGAAQGPRTGTVQARPVGDTRDTSPPPPFSLLSEVDRRPFTCGVVPPLPFTSAGARPSVAARARAARRTCARAGVRGRSAADSEAVRCGRRRGDSCASGLASCRPSVRSRMKDTELLFSTTAFTHGDGGGDSGAPTVTSMPPPPPPPPR</sequence>
<feature type="region of interest" description="Disordered" evidence="1">
    <location>
        <begin position="405"/>
        <end position="433"/>
    </location>
</feature>
<protein>
    <submittedName>
        <fullName evidence="2">Uncharacterized protein</fullName>
    </submittedName>
</protein>
<evidence type="ECO:0000313" key="2">
    <source>
        <dbReference type="EMBL" id="MPC59197.1"/>
    </source>
</evidence>
<dbReference type="PANTHER" id="PTHR24330">
    <property type="entry name" value="HOMEOBOX PROTEIN BARH-LIKE"/>
    <property type="match status" value="1"/>
</dbReference>
<feature type="compositionally biased region" description="Low complexity" evidence="1">
    <location>
        <begin position="11"/>
        <end position="20"/>
    </location>
</feature>
<name>A0A5B7GPQ5_PORTR</name>
<dbReference type="EMBL" id="VSRR010016345">
    <property type="protein sequence ID" value="MPC59197.1"/>
    <property type="molecule type" value="Genomic_DNA"/>
</dbReference>
<feature type="compositionally biased region" description="Low complexity" evidence="1">
    <location>
        <begin position="234"/>
        <end position="247"/>
    </location>
</feature>
<gene>
    <name evidence="2" type="ORF">E2C01_053213</name>
</gene>
<dbReference type="AlphaFoldDB" id="A0A5B7GPQ5"/>
<dbReference type="Proteomes" id="UP000324222">
    <property type="component" value="Unassembled WGS sequence"/>
</dbReference>
<comment type="caution">
    <text evidence="2">The sequence shown here is derived from an EMBL/GenBank/DDBJ whole genome shotgun (WGS) entry which is preliminary data.</text>
</comment>
<organism evidence="2 3">
    <name type="scientific">Portunus trituberculatus</name>
    <name type="common">Swimming crab</name>
    <name type="synonym">Neptunus trituberculatus</name>
    <dbReference type="NCBI Taxonomy" id="210409"/>
    <lineage>
        <taxon>Eukaryota</taxon>
        <taxon>Metazoa</taxon>
        <taxon>Ecdysozoa</taxon>
        <taxon>Arthropoda</taxon>
        <taxon>Crustacea</taxon>
        <taxon>Multicrustacea</taxon>
        <taxon>Malacostraca</taxon>
        <taxon>Eumalacostraca</taxon>
        <taxon>Eucarida</taxon>
        <taxon>Decapoda</taxon>
        <taxon>Pleocyemata</taxon>
        <taxon>Brachyura</taxon>
        <taxon>Eubrachyura</taxon>
        <taxon>Portunoidea</taxon>
        <taxon>Portunidae</taxon>
        <taxon>Portuninae</taxon>
        <taxon>Portunus</taxon>
    </lineage>
</organism>
<evidence type="ECO:0000256" key="1">
    <source>
        <dbReference type="SAM" id="MobiDB-lite"/>
    </source>
</evidence>
<accession>A0A5B7GPQ5</accession>
<feature type="region of interest" description="Disordered" evidence="1">
    <location>
        <begin position="199"/>
        <end position="320"/>
    </location>
</feature>
<reference evidence="2 3" key="1">
    <citation type="submission" date="2019-05" db="EMBL/GenBank/DDBJ databases">
        <title>Another draft genome of Portunus trituberculatus and its Hox gene families provides insights of decapod evolution.</title>
        <authorList>
            <person name="Jeong J.-H."/>
            <person name="Song I."/>
            <person name="Kim S."/>
            <person name="Choi T."/>
            <person name="Kim D."/>
            <person name="Ryu S."/>
            <person name="Kim W."/>
        </authorList>
    </citation>
    <scope>NUCLEOTIDE SEQUENCE [LARGE SCALE GENOMIC DNA]</scope>
    <source>
        <tissue evidence="2">Muscle</tissue>
    </source>
</reference>
<feature type="region of interest" description="Disordered" evidence="1">
    <location>
        <begin position="1"/>
        <end position="147"/>
    </location>
</feature>
<proteinExistence type="predicted"/>
<feature type="compositionally biased region" description="Pro residues" evidence="1">
    <location>
        <begin position="424"/>
        <end position="433"/>
    </location>
</feature>
<feature type="compositionally biased region" description="Low complexity" evidence="1">
    <location>
        <begin position="265"/>
        <end position="279"/>
    </location>
</feature>
<dbReference type="InterPro" id="IPR052145">
    <property type="entry name" value="Mediator/Homeobox_domain"/>
</dbReference>
<dbReference type="PANTHER" id="PTHR24330:SF19">
    <property type="entry name" value="MEDIATOR OF RNA POLYMERASE II TRANSCRIPTION SUBUNIT 29"/>
    <property type="match status" value="1"/>
</dbReference>
<evidence type="ECO:0000313" key="3">
    <source>
        <dbReference type="Proteomes" id="UP000324222"/>
    </source>
</evidence>
<keyword evidence="3" id="KW-1185">Reference proteome</keyword>